<evidence type="ECO:0000313" key="2">
    <source>
        <dbReference type="RefSeq" id="XP_075093117.1"/>
    </source>
</evidence>
<evidence type="ECO:0000313" key="1">
    <source>
        <dbReference type="Proteomes" id="UP000790787"/>
    </source>
</evidence>
<sequence length="207" mass="24183">MAPDKQPRSRSDEQLIKGLKNEVREWRDGLEKSENIMAKLKAQWGTRADKRRRYLNQLKHDHEKALANMKRNVATLEGKAVKQAEDFQIESGHCYDLLAQMEVEVRQLKNQHMQDSQALKTCSDQIKRLILEKKRARDRIRAIARAIFRRCRACEDMTHATFVSAVLIYVKRTMNELEQLKRDLEPRPAARPNDAPRASIFEALEYA</sequence>
<gene>
    <name evidence="2" type="primary">LOC142172930</name>
</gene>
<dbReference type="RefSeq" id="XP_075093117.1">
    <property type="nucleotide sequence ID" value="XM_075237016.1"/>
</dbReference>
<proteinExistence type="predicted"/>
<dbReference type="Proteomes" id="UP000790787">
    <property type="component" value="Chromosome 18"/>
</dbReference>
<reference evidence="1" key="1">
    <citation type="journal article" date="2014" name="Nat. Commun.">
        <title>The tobacco genome sequence and its comparison with those of tomato and potato.</title>
        <authorList>
            <person name="Sierro N."/>
            <person name="Battey J.N."/>
            <person name="Ouadi S."/>
            <person name="Bakaher N."/>
            <person name="Bovet L."/>
            <person name="Willig A."/>
            <person name="Goepfert S."/>
            <person name="Peitsch M.C."/>
            <person name="Ivanov N.V."/>
        </authorList>
    </citation>
    <scope>NUCLEOTIDE SEQUENCE [LARGE SCALE GENOMIC DNA]</scope>
</reference>
<accession>A0AC58T7A1</accession>
<reference evidence="2" key="2">
    <citation type="submission" date="2025-08" db="UniProtKB">
        <authorList>
            <consortium name="RefSeq"/>
        </authorList>
    </citation>
    <scope>IDENTIFICATION</scope>
    <source>
        <tissue evidence="2">Leaf</tissue>
    </source>
</reference>
<protein>
    <submittedName>
        <fullName evidence="2">Uncharacterized protein LOC142172930</fullName>
    </submittedName>
</protein>
<name>A0AC58T7A1_TOBAC</name>
<organism evidence="1 2">
    <name type="scientific">Nicotiana tabacum</name>
    <name type="common">Common tobacco</name>
    <dbReference type="NCBI Taxonomy" id="4097"/>
    <lineage>
        <taxon>Eukaryota</taxon>
        <taxon>Viridiplantae</taxon>
        <taxon>Streptophyta</taxon>
        <taxon>Embryophyta</taxon>
        <taxon>Tracheophyta</taxon>
        <taxon>Spermatophyta</taxon>
        <taxon>Magnoliopsida</taxon>
        <taxon>eudicotyledons</taxon>
        <taxon>Gunneridae</taxon>
        <taxon>Pentapetalae</taxon>
        <taxon>asterids</taxon>
        <taxon>lamiids</taxon>
        <taxon>Solanales</taxon>
        <taxon>Solanaceae</taxon>
        <taxon>Nicotianoideae</taxon>
        <taxon>Nicotianeae</taxon>
        <taxon>Nicotiana</taxon>
    </lineage>
</organism>
<keyword evidence="1" id="KW-1185">Reference proteome</keyword>